<dbReference type="PROSITE" id="PS00061">
    <property type="entry name" value="ADH_SHORT"/>
    <property type="match status" value="1"/>
</dbReference>
<dbReference type="CDD" id="cd05233">
    <property type="entry name" value="SDR_c"/>
    <property type="match status" value="1"/>
</dbReference>
<keyword evidence="3" id="KW-1185">Reference proteome</keyword>
<organism evidence="2 3">
    <name type="scientific">Roseomonas marmotae</name>
    <dbReference type="NCBI Taxonomy" id="2768161"/>
    <lineage>
        <taxon>Bacteria</taxon>
        <taxon>Pseudomonadati</taxon>
        <taxon>Pseudomonadota</taxon>
        <taxon>Alphaproteobacteria</taxon>
        <taxon>Acetobacterales</taxon>
        <taxon>Roseomonadaceae</taxon>
        <taxon>Roseomonas</taxon>
    </lineage>
</organism>
<dbReference type="PANTHER" id="PTHR42760">
    <property type="entry name" value="SHORT-CHAIN DEHYDROGENASES/REDUCTASES FAMILY MEMBER"/>
    <property type="match status" value="1"/>
</dbReference>
<dbReference type="PRINTS" id="PR00080">
    <property type="entry name" value="SDRFAMILY"/>
</dbReference>
<proteinExistence type="inferred from homology"/>
<dbReference type="Pfam" id="PF13561">
    <property type="entry name" value="adh_short_C2"/>
    <property type="match status" value="1"/>
</dbReference>
<dbReference type="EMBL" id="JACTNF010000013">
    <property type="protein sequence ID" value="MBO1075648.1"/>
    <property type="molecule type" value="Genomic_DNA"/>
</dbReference>
<dbReference type="PRINTS" id="PR00081">
    <property type="entry name" value="GDHRDH"/>
</dbReference>
<dbReference type="Gene3D" id="3.40.50.720">
    <property type="entry name" value="NAD(P)-binding Rossmann-like Domain"/>
    <property type="match status" value="1"/>
</dbReference>
<evidence type="ECO:0000256" key="1">
    <source>
        <dbReference type="ARBA" id="ARBA00006484"/>
    </source>
</evidence>
<protein>
    <submittedName>
        <fullName evidence="2">SDR family oxidoreductase</fullName>
    </submittedName>
</protein>
<name>A0ABS3KG83_9PROT</name>
<evidence type="ECO:0000313" key="2">
    <source>
        <dbReference type="EMBL" id="MBO1075648.1"/>
    </source>
</evidence>
<sequence>MFDLTGRRAVVMGGSRGIGRAIALGLARAGARVAVCARGLAGLEALRPGLGEGAYAAPCDLADADAIARFIPEAATALGGIDILVNNASAFGESHDEEGWAASFAVDVMAVVRASQAAEPFLAEAAPGIEGGSAIVNITSIAALRSPGRAEPYGAAKAAVVHLTGNQARVLGRRGIRANAVAPGSIEFPEGLWDQRRRADSPLYRATLANMPRGRLGRPEEVADVVLFLASPAARWVTGQNIVVDGGQLLGP</sequence>
<evidence type="ECO:0000313" key="3">
    <source>
        <dbReference type="Proteomes" id="UP001518990"/>
    </source>
</evidence>
<dbReference type="SUPFAM" id="SSF51735">
    <property type="entry name" value="NAD(P)-binding Rossmann-fold domains"/>
    <property type="match status" value="1"/>
</dbReference>
<dbReference type="Proteomes" id="UP001518990">
    <property type="component" value="Unassembled WGS sequence"/>
</dbReference>
<comment type="similarity">
    <text evidence="1">Belongs to the short-chain dehydrogenases/reductases (SDR) family.</text>
</comment>
<dbReference type="InterPro" id="IPR002347">
    <property type="entry name" value="SDR_fam"/>
</dbReference>
<comment type="caution">
    <text evidence="2">The sequence shown here is derived from an EMBL/GenBank/DDBJ whole genome shotgun (WGS) entry which is preliminary data.</text>
</comment>
<dbReference type="PANTHER" id="PTHR42760:SF40">
    <property type="entry name" value="3-OXOACYL-[ACYL-CARRIER-PROTEIN] REDUCTASE, CHLOROPLASTIC"/>
    <property type="match status" value="1"/>
</dbReference>
<reference evidence="2 3" key="1">
    <citation type="submission" date="2020-09" db="EMBL/GenBank/DDBJ databases">
        <title>Roseomonas.</title>
        <authorList>
            <person name="Zhu W."/>
        </authorList>
    </citation>
    <scope>NUCLEOTIDE SEQUENCE [LARGE SCALE GENOMIC DNA]</scope>
    <source>
        <strain evidence="2 3">1311</strain>
    </source>
</reference>
<dbReference type="InterPro" id="IPR036291">
    <property type="entry name" value="NAD(P)-bd_dom_sf"/>
</dbReference>
<accession>A0ABS3KG83</accession>
<gene>
    <name evidence="2" type="ORF">IAI60_13615</name>
</gene>
<dbReference type="RefSeq" id="WP_207448013.1">
    <property type="nucleotide sequence ID" value="NZ_CP061091.1"/>
</dbReference>
<dbReference type="InterPro" id="IPR020904">
    <property type="entry name" value="Sc_DH/Rdtase_CS"/>
</dbReference>